<evidence type="ECO:0000256" key="4">
    <source>
        <dbReference type="ARBA" id="ARBA00023125"/>
    </source>
</evidence>
<dbReference type="Gene3D" id="3.40.50.300">
    <property type="entry name" value="P-loop containing nucleotide triphosphate hydrolases"/>
    <property type="match status" value="1"/>
</dbReference>
<proteinExistence type="predicted"/>
<feature type="coiled-coil region" evidence="5">
    <location>
        <begin position="149"/>
        <end position="176"/>
    </location>
</feature>
<dbReference type="EMBL" id="JACRTB010000001">
    <property type="protein sequence ID" value="MBC8574848.1"/>
    <property type="molecule type" value="Genomic_DNA"/>
</dbReference>
<evidence type="ECO:0000256" key="5">
    <source>
        <dbReference type="SAM" id="Coils"/>
    </source>
</evidence>
<keyword evidence="5" id="KW-0175">Coiled coil</keyword>
<evidence type="ECO:0000313" key="7">
    <source>
        <dbReference type="EMBL" id="MBC8574848.1"/>
    </source>
</evidence>
<dbReference type="SMART" id="SM00534">
    <property type="entry name" value="MUTSac"/>
    <property type="match status" value="1"/>
</dbReference>
<evidence type="ECO:0000313" key="8">
    <source>
        <dbReference type="Proteomes" id="UP000658131"/>
    </source>
</evidence>
<dbReference type="PANTHER" id="PTHR48466">
    <property type="entry name" value="OS10G0509000 PROTEIN-RELATED"/>
    <property type="match status" value="1"/>
</dbReference>
<name>A0ABR7NEM1_9FIRM</name>
<dbReference type="InterPro" id="IPR027417">
    <property type="entry name" value="P-loop_NTPase"/>
</dbReference>
<dbReference type="InterPro" id="IPR007696">
    <property type="entry name" value="DNA_mismatch_repair_MutS_core"/>
</dbReference>
<dbReference type="RefSeq" id="WP_262398544.1">
    <property type="nucleotide sequence ID" value="NZ_JACRTB010000001.1"/>
</dbReference>
<organism evidence="7 8">
    <name type="scientific">Yanshouia hominis</name>
    <dbReference type="NCBI Taxonomy" id="2763673"/>
    <lineage>
        <taxon>Bacteria</taxon>
        <taxon>Bacillati</taxon>
        <taxon>Bacillota</taxon>
        <taxon>Clostridia</taxon>
        <taxon>Eubacteriales</taxon>
        <taxon>Oscillospiraceae</taxon>
        <taxon>Yanshouia</taxon>
    </lineage>
</organism>
<feature type="domain" description="DNA mismatch repair proteins mutS family" evidence="6">
    <location>
        <begin position="403"/>
        <end position="419"/>
    </location>
</feature>
<keyword evidence="3" id="KW-0067">ATP-binding</keyword>
<protein>
    <submittedName>
        <fullName evidence="7">DNA mismatch repair protein MutS</fullName>
    </submittedName>
</protein>
<keyword evidence="1" id="KW-0540">Nuclease</keyword>
<dbReference type="PIRSF" id="PIRSF005814">
    <property type="entry name" value="MutS_YshD"/>
    <property type="match status" value="1"/>
</dbReference>
<dbReference type="SUPFAM" id="SSF48334">
    <property type="entry name" value="DNA repair protein MutS, domain III"/>
    <property type="match status" value="1"/>
</dbReference>
<comment type="caution">
    <text evidence="7">The sequence shown here is derived from an EMBL/GenBank/DDBJ whole genome shotgun (WGS) entry which is preliminary data.</text>
</comment>
<evidence type="ECO:0000256" key="3">
    <source>
        <dbReference type="ARBA" id="ARBA00022840"/>
    </source>
</evidence>
<dbReference type="Proteomes" id="UP000658131">
    <property type="component" value="Unassembled WGS sequence"/>
</dbReference>
<dbReference type="InterPro" id="IPR000432">
    <property type="entry name" value="DNA_mismatch_repair_MutS_C"/>
</dbReference>
<reference evidence="7 8" key="1">
    <citation type="submission" date="2020-08" db="EMBL/GenBank/DDBJ databases">
        <title>Genome public.</title>
        <authorList>
            <person name="Liu C."/>
            <person name="Sun Q."/>
        </authorList>
    </citation>
    <scope>NUCLEOTIDE SEQUENCE [LARGE SCALE GENOMIC DNA]</scope>
    <source>
        <strain evidence="7 8">BX1</strain>
    </source>
</reference>
<dbReference type="SMART" id="SM00533">
    <property type="entry name" value="MUTSd"/>
    <property type="match status" value="1"/>
</dbReference>
<dbReference type="PANTHER" id="PTHR48466:SF2">
    <property type="entry name" value="OS10G0509000 PROTEIN"/>
    <property type="match status" value="1"/>
</dbReference>
<keyword evidence="1" id="KW-0378">Hydrolase</keyword>
<accession>A0ABR7NEM1</accession>
<keyword evidence="4" id="KW-0238">DNA-binding</keyword>
<evidence type="ECO:0000256" key="1">
    <source>
        <dbReference type="ARBA" id="ARBA00022722"/>
    </source>
</evidence>
<evidence type="ECO:0000259" key="6">
    <source>
        <dbReference type="PROSITE" id="PS00486"/>
    </source>
</evidence>
<dbReference type="SUPFAM" id="SSF52540">
    <property type="entry name" value="P-loop containing nucleoside triphosphate hydrolases"/>
    <property type="match status" value="1"/>
</dbReference>
<evidence type="ECO:0000256" key="2">
    <source>
        <dbReference type="ARBA" id="ARBA00022741"/>
    </source>
</evidence>
<dbReference type="Pfam" id="PF00488">
    <property type="entry name" value="MutS_V"/>
    <property type="match status" value="1"/>
</dbReference>
<dbReference type="InterPro" id="IPR005747">
    <property type="entry name" value="MutS2"/>
</dbReference>
<dbReference type="PROSITE" id="PS00486">
    <property type="entry name" value="DNA_MISMATCH_REPAIR_2"/>
    <property type="match status" value="1"/>
</dbReference>
<keyword evidence="8" id="KW-1185">Reference proteome</keyword>
<dbReference type="InterPro" id="IPR045076">
    <property type="entry name" value="MutS"/>
</dbReference>
<sequence length="634" mass="70130">MNPHFEALEFPRILEQLKENALSEKAKQEIGSLSPILSEDVCRRKMAETTAARAVLEGCGSPPLVPMKGLEEIIGLAGAGAMLLPEQLTTVARFAAACRRLAAYLKRGEDFGAEIAAYGRGFSDLSALRQEIESAVSDEKVYDEASPVLRGLRRKIERLETQIKEKLNHILQSRKQYLADSYVSIRSGHYVLPVQRRYQSQFGGTVIDVSGKGTTVFMEPSSITAMQEERSGLSVEEDCETRRILYTLTARVAEEAPRLRADAELMEVLDLLFAKAKYSAQIGARPVEIGGERKIRIVEGRHPLLDRERCVPLDFTMEAGTVGVVITGPNTGGKTVALKTVGLLTLMAQCGLHVPCGEGSYFAMQDGFWCDIGDSQNISQNLSTFSGHITNVIGILNGASRDSLVLLDELGSGTDPAEGMGIAVAVLEELRRRECMFLVTTHYPQVKSYAEEAEGVLTARMSFDRESLRPLYRLELGKSGESCALYIAERLGLPPQLLRRARREVYGGEENGAAREERMKAPKSRLVRTAPLRQGPDPSEKFSMGDSVELLATGETGIVYRPADDLGDVVVQIKGTKRRVRHNRLRLRVPAAELYPPDYDFSIIFDTVENRKARHTMERKFDPDAVITYDAEET</sequence>
<keyword evidence="2" id="KW-0547">Nucleotide-binding</keyword>
<gene>
    <name evidence="7" type="ORF">H8717_00275</name>
</gene>
<dbReference type="InterPro" id="IPR036187">
    <property type="entry name" value="DNA_mismatch_repair_MutS_sf"/>
</dbReference>
<dbReference type="NCBIfam" id="TIGR01069">
    <property type="entry name" value="mutS2"/>
    <property type="match status" value="1"/>
</dbReference>